<sequence length="1358" mass="147417">MTTKSLKHLLEEWIPQQRWFTGSGHVPRLQRIGTVRMGDVVDPQGRTVALSTVYVADRATVPATIYQVPLTVRSAVDADEKVTGGHLGQVPLASMGLSDDPDELGTVHDAAHDPAYAAAIMAMAQRETSWGEDPVRMKGIQLKARRPHKPPYIVTGSRVLPPDHQSNTSIIVTTLGGRPNAPRRETAIIKLFRVVQTGANPDVELQLELAKRGSTSIPTPLGSVEGAWPDPETGEERTGHLAFASEYLGDVPDAWAVANKAARKGKRMAKKARRLGETVAQVHSELAEALGTVTVDAVHRTELTDRMRTRLDHALAQVPELEPLRAEATARIDALEALDWPLLQRVHGDLHLGQVLEVPDRGWVVVDFEGEPMRPVRERRAPDLALRDLAGMLRSIDYVAGARVREAEAAGTPLDAAGRAELDAWAQGVREAFLEGYTSVAGARAAEPRALLEALEVDKAFYEAVHERRTRPDWAAIPVRALERMLGITLSPAVTQRTTAPGGATGGTTSAGPADAREGGSGDDGPSPVADGTPGSRVSGPGSDDVRARSDEADEPGPTRSRRAGATRFTFGSGATGPRDASPAGGDTSPAAGQDDPATVSREEALRIVQGRSSDPHAVLGLHAVADGVVIRALRPRARRVVAVLPDESRYELTHQAEGIFGAHLPGVAPTDYRLEVVRPLPGPAASTRGQAAEPRLQDDGYRQPPGIDEMDLHLVREGRHERLWTVLGAHLRRVEGPMGTTRGVGFSVWAPHARGVRVVGDFNQWDGTAHPLRRLGDSGVWELFVPGVGAGERYMFQVTTAEGTTVTKADPMARRAEVPPSTASVVDDSSARDFGWTDEAWMAQRGTQDPLARPMSVYEVHLGSWRRGLGYRELAEQLVEHVRECGFTHVELLPVAEHPYAPSWGYQVTGYYAPTARFGTPDEFRHLVDALHAAGIGVIVDWVPGHFPKDEWALARFDGQPLYEHPDPRRGDHPDWGTHVFDYGRNEVRNFLVANVLYWLEEFHVDGIRVDGVASMLYLDHSRADGEWAPNQYGGRENLEAVQLLQDVNVTAHRLHPGIVTVAEESTAWPGVTTPTYEGGLGFSLKWNTGWMHDSLEYVARDPEVRRLHHQDLTFSMAYAYSERYVLPLSHDEVVHGKGSLVTKMPGDTWQKYAGVRAYLAFMWAHPGKKLLFMGSELGVPREWAEGASLDFDIDGDPLRAGVRATVQDLNARYAELPALWQLDHDPAGFRWIDSENAAGQVISFLRTGHDPAAPGGTLAVVVNFSDGPHEDLRVGLPHAGRWREVLSTDATRYGGSGVGNPGEVVAEEVPADGLPASAAVRVPPLGAVWFVPVTDDPQGPDGEALDGQAGGDEQAR</sequence>
<dbReference type="SMART" id="SM00642">
    <property type="entry name" value="Aamy"/>
    <property type="match status" value="1"/>
</dbReference>
<dbReference type="InterPro" id="IPR006047">
    <property type="entry name" value="GH13_cat_dom"/>
</dbReference>
<dbReference type="SUPFAM" id="SSF51011">
    <property type="entry name" value="Glycosyl hydrolase domain"/>
    <property type="match status" value="1"/>
</dbReference>
<evidence type="ECO:0000313" key="18">
    <source>
        <dbReference type="EMBL" id="PKZ41322.1"/>
    </source>
</evidence>
<dbReference type="Gene3D" id="2.60.40.10">
    <property type="entry name" value="Immunoglobulins"/>
    <property type="match status" value="2"/>
</dbReference>
<dbReference type="Gene3D" id="3.20.20.80">
    <property type="entry name" value="Glycosidases"/>
    <property type="match status" value="1"/>
</dbReference>
<dbReference type="InterPro" id="IPR006407">
    <property type="entry name" value="GlgB"/>
</dbReference>
<dbReference type="GO" id="GO:0004553">
    <property type="term" value="F:hydrolase activity, hydrolyzing O-glycosyl compounds"/>
    <property type="evidence" value="ECO:0007669"/>
    <property type="project" value="InterPro"/>
</dbReference>
<comment type="subunit">
    <text evidence="5 15">Monomer.</text>
</comment>
<dbReference type="Proteomes" id="UP000234206">
    <property type="component" value="Unassembled WGS sequence"/>
</dbReference>
<dbReference type="InterPro" id="IPR040999">
    <property type="entry name" value="Mak_N_cap"/>
</dbReference>
<feature type="domain" description="Glycosyl hydrolase family 13 catalytic" evidence="17">
    <location>
        <begin position="860"/>
        <end position="1205"/>
    </location>
</feature>
<keyword evidence="10" id="KW-0418">Kinase</keyword>
<comment type="similarity">
    <text evidence="4 15">Belongs to the glycosyl hydrolase 13 family. GlgB subfamily.</text>
</comment>
<comment type="similarity">
    <text evidence="3">Belongs to the aminoglycoside phosphotransferase family.</text>
</comment>
<dbReference type="HAMAP" id="MF_00685">
    <property type="entry name" value="GlgB"/>
    <property type="match status" value="1"/>
</dbReference>
<dbReference type="GO" id="GO:0005524">
    <property type="term" value="F:ATP binding"/>
    <property type="evidence" value="ECO:0007669"/>
    <property type="project" value="UniProtKB-KW"/>
</dbReference>
<dbReference type="SUPFAM" id="SSF51445">
    <property type="entry name" value="(Trans)glycosidases"/>
    <property type="match status" value="1"/>
</dbReference>
<dbReference type="EMBL" id="PKIZ01000015">
    <property type="protein sequence ID" value="PKZ41322.1"/>
    <property type="molecule type" value="Genomic_DNA"/>
</dbReference>
<feature type="compositionally biased region" description="Low complexity" evidence="16">
    <location>
        <begin position="498"/>
        <end position="514"/>
    </location>
</feature>
<dbReference type="FunFam" id="2.60.40.10:FF:000169">
    <property type="entry name" value="1,4-alpha-glucan branching enzyme GlgB"/>
    <property type="match status" value="1"/>
</dbReference>
<evidence type="ECO:0000256" key="6">
    <source>
        <dbReference type="ARBA" id="ARBA00022600"/>
    </source>
</evidence>
<comment type="catalytic activity">
    <reaction evidence="1 15">
        <text>Transfers a segment of a (1-&gt;4)-alpha-D-glucan chain to a primary hydroxy group in a similar glucan chain.</text>
        <dbReference type="EC" id="2.4.1.18"/>
    </reaction>
</comment>
<dbReference type="GO" id="GO:0005829">
    <property type="term" value="C:cytosol"/>
    <property type="evidence" value="ECO:0007669"/>
    <property type="project" value="TreeGrafter"/>
</dbReference>
<dbReference type="RefSeq" id="WP_101849842.1">
    <property type="nucleotide sequence ID" value="NZ_PKIZ01000015.1"/>
</dbReference>
<proteinExistence type="inferred from homology"/>
<comment type="catalytic activity">
    <reaction evidence="14">
        <text>D-maltose + ATP = alpha-maltose 1-phosphate + ADP + H(+)</text>
        <dbReference type="Rhea" id="RHEA:31915"/>
        <dbReference type="ChEBI" id="CHEBI:15378"/>
        <dbReference type="ChEBI" id="CHEBI:17306"/>
        <dbReference type="ChEBI" id="CHEBI:30616"/>
        <dbReference type="ChEBI" id="CHEBI:63576"/>
        <dbReference type="ChEBI" id="CHEBI:456216"/>
        <dbReference type="EC" id="2.7.1.175"/>
    </reaction>
</comment>
<dbReference type="OrthoDB" id="9800174at2"/>
<keyword evidence="9" id="KW-0547">Nucleotide-binding</keyword>
<dbReference type="CDD" id="cd02855">
    <property type="entry name" value="E_set_GBE_prok_N"/>
    <property type="match status" value="1"/>
</dbReference>
<accession>A0A2I1P9P6</accession>
<dbReference type="InterPro" id="IPR054169">
    <property type="entry name" value="GlgB_N"/>
</dbReference>
<evidence type="ECO:0000256" key="13">
    <source>
        <dbReference type="ARBA" id="ARBA00023277"/>
    </source>
</evidence>
<keyword evidence="7 15" id="KW-0328">Glycosyltransferase</keyword>
<feature type="region of interest" description="Disordered" evidence="16">
    <location>
        <begin position="1335"/>
        <end position="1358"/>
    </location>
</feature>
<dbReference type="InterPro" id="IPR013783">
    <property type="entry name" value="Ig-like_fold"/>
</dbReference>
<evidence type="ECO:0000256" key="7">
    <source>
        <dbReference type="ARBA" id="ARBA00022676"/>
    </source>
</evidence>
<keyword evidence="12 15" id="KW-0320">Glycogen biosynthesis</keyword>
<evidence type="ECO:0000256" key="3">
    <source>
        <dbReference type="ARBA" id="ARBA00006219"/>
    </source>
</evidence>
<dbReference type="InterPro" id="IPR006048">
    <property type="entry name" value="A-amylase/branching_C"/>
</dbReference>
<dbReference type="GO" id="GO:0003844">
    <property type="term" value="F:1,4-alpha-glucan branching enzyme activity"/>
    <property type="evidence" value="ECO:0007669"/>
    <property type="project" value="UniProtKB-UniRule"/>
</dbReference>
<dbReference type="GO" id="GO:0005978">
    <property type="term" value="P:glycogen biosynthetic process"/>
    <property type="evidence" value="ECO:0007669"/>
    <property type="project" value="UniProtKB-UniRule"/>
</dbReference>
<dbReference type="PANTHER" id="PTHR43651">
    <property type="entry name" value="1,4-ALPHA-GLUCAN-BRANCHING ENZYME"/>
    <property type="match status" value="1"/>
</dbReference>
<dbReference type="Pfam" id="PF02922">
    <property type="entry name" value="CBM_48"/>
    <property type="match status" value="1"/>
</dbReference>
<dbReference type="InterPro" id="IPR044143">
    <property type="entry name" value="GlgB_N_E_set_prok"/>
</dbReference>
<comment type="function">
    <text evidence="15">Catalyzes the formation of the alpha-1,6-glucosidic linkages in glycogen by scission of a 1,4-alpha-linked oligosaccharide from growing alpha-1,4-glucan chains and the subsequent attachment of the oligosaccharide to the alpha-1,6 position.</text>
</comment>
<dbReference type="NCBIfam" id="NF003811">
    <property type="entry name" value="PRK05402.1"/>
    <property type="match status" value="1"/>
</dbReference>
<keyword evidence="11" id="KW-0067">ATP-binding</keyword>
<evidence type="ECO:0000256" key="16">
    <source>
        <dbReference type="SAM" id="MobiDB-lite"/>
    </source>
</evidence>
<evidence type="ECO:0000259" key="17">
    <source>
        <dbReference type="SMART" id="SM00642"/>
    </source>
</evidence>
<evidence type="ECO:0000256" key="4">
    <source>
        <dbReference type="ARBA" id="ARBA00009000"/>
    </source>
</evidence>
<dbReference type="UniPathway" id="UPA00164"/>
<evidence type="ECO:0000256" key="1">
    <source>
        <dbReference type="ARBA" id="ARBA00000826"/>
    </source>
</evidence>
<keyword evidence="19" id="KW-1185">Reference proteome</keyword>
<organism evidence="18 19">
    <name type="scientific">Kytococcus schroeteri</name>
    <dbReference type="NCBI Taxonomy" id="138300"/>
    <lineage>
        <taxon>Bacteria</taxon>
        <taxon>Bacillati</taxon>
        <taxon>Actinomycetota</taxon>
        <taxon>Actinomycetes</taxon>
        <taxon>Micrococcales</taxon>
        <taxon>Kytococcaceae</taxon>
        <taxon>Kytococcus</taxon>
    </lineage>
</organism>
<evidence type="ECO:0000256" key="2">
    <source>
        <dbReference type="ARBA" id="ARBA00004964"/>
    </source>
</evidence>
<protein>
    <recommendedName>
        <fullName evidence="15">1,4-alpha-glucan branching enzyme GlgB</fullName>
        <ecNumber evidence="15">2.4.1.18</ecNumber>
    </recommendedName>
    <alternativeName>
        <fullName evidence="15">1,4-alpha-D-glucan:1,4-alpha-D-glucan 6-glucosyl-transferase</fullName>
    </alternativeName>
    <alternativeName>
        <fullName evidence="15">Alpha-(1-&gt;4)-glucan branching enzyme</fullName>
    </alternativeName>
    <alternativeName>
        <fullName evidence="15">Glycogen branching enzyme</fullName>
        <shortName evidence="15">BE</shortName>
    </alternativeName>
</protein>
<dbReference type="Pfam" id="PF22019">
    <property type="entry name" value="GlgB_N"/>
    <property type="match status" value="1"/>
</dbReference>
<feature type="active site" description="Proton donor" evidence="15">
    <location>
        <position position="1065"/>
    </location>
</feature>
<keyword evidence="13 15" id="KW-0119">Carbohydrate metabolism</keyword>
<feature type="active site" description="Nucleophile" evidence="15">
    <location>
        <position position="1012"/>
    </location>
</feature>
<evidence type="ECO:0000256" key="10">
    <source>
        <dbReference type="ARBA" id="ARBA00022777"/>
    </source>
</evidence>
<dbReference type="SUPFAM" id="SSF81296">
    <property type="entry name" value="E set domains"/>
    <property type="match status" value="2"/>
</dbReference>
<evidence type="ECO:0000256" key="12">
    <source>
        <dbReference type="ARBA" id="ARBA00023056"/>
    </source>
</evidence>
<dbReference type="NCBIfam" id="NF008967">
    <property type="entry name" value="PRK12313.1"/>
    <property type="match status" value="1"/>
</dbReference>
<comment type="caution">
    <text evidence="18">The sequence shown here is derived from an EMBL/GenBank/DDBJ whole genome shotgun (WGS) entry which is preliminary data.</text>
</comment>
<dbReference type="InterPro" id="IPR011009">
    <property type="entry name" value="Kinase-like_dom_sf"/>
</dbReference>
<evidence type="ECO:0000256" key="14">
    <source>
        <dbReference type="ARBA" id="ARBA00049067"/>
    </source>
</evidence>
<dbReference type="Pfam" id="PF02806">
    <property type="entry name" value="Alpha-amylase_C"/>
    <property type="match status" value="1"/>
</dbReference>
<evidence type="ECO:0000313" key="19">
    <source>
        <dbReference type="Proteomes" id="UP000234206"/>
    </source>
</evidence>
<dbReference type="SUPFAM" id="SSF56112">
    <property type="entry name" value="Protein kinase-like (PK-like)"/>
    <property type="match status" value="1"/>
</dbReference>
<keyword evidence="6 15" id="KW-0321">Glycogen metabolism</keyword>
<dbReference type="FunFam" id="3.20.20.80:FF:000003">
    <property type="entry name" value="1,4-alpha-glucan branching enzyme GlgB"/>
    <property type="match status" value="1"/>
</dbReference>
<feature type="region of interest" description="Disordered" evidence="16">
    <location>
        <begin position="682"/>
        <end position="704"/>
    </location>
</feature>
<dbReference type="FunFam" id="2.60.40.1180:FF:000002">
    <property type="entry name" value="1,4-alpha-glucan branching enzyme GlgB"/>
    <property type="match status" value="1"/>
</dbReference>
<evidence type="ECO:0000256" key="5">
    <source>
        <dbReference type="ARBA" id="ARBA00011245"/>
    </source>
</evidence>
<feature type="region of interest" description="Disordered" evidence="16">
    <location>
        <begin position="493"/>
        <end position="600"/>
    </location>
</feature>
<dbReference type="Pfam" id="PF18085">
    <property type="entry name" value="Mak_N_cap"/>
    <property type="match status" value="1"/>
</dbReference>
<dbReference type="GO" id="GO:0043169">
    <property type="term" value="F:cation binding"/>
    <property type="evidence" value="ECO:0007669"/>
    <property type="project" value="InterPro"/>
</dbReference>
<dbReference type="EC" id="2.4.1.18" evidence="15"/>
<evidence type="ECO:0000256" key="8">
    <source>
        <dbReference type="ARBA" id="ARBA00022679"/>
    </source>
</evidence>
<comment type="pathway">
    <text evidence="2 15">Glycan biosynthesis; glycogen biosynthesis.</text>
</comment>
<evidence type="ECO:0000256" key="15">
    <source>
        <dbReference type="HAMAP-Rule" id="MF_00685"/>
    </source>
</evidence>
<dbReference type="Pfam" id="PF00128">
    <property type="entry name" value="Alpha-amylase"/>
    <property type="match status" value="1"/>
</dbReference>
<dbReference type="Gene3D" id="2.60.40.1180">
    <property type="entry name" value="Golgi alpha-mannosidase II"/>
    <property type="match status" value="1"/>
</dbReference>
<dbReference type="InterPro" id="IPR004193">
    <property type="entry name" value="Glyco_hydro_13_N"/>
</dbReference>
<dbReference type="InterPro" id="IPR014756">
    <property type="entry name" value="Ig_E-set"/>
</dbReference>
<dbReference type="InterPro" id="IPR013780">
    <property type="entry name" value="Glyco_hydro_b"/>
</dbReference>
<evidence type="ECO:0000256" key="11">
    <source>
        <dbReference type="ARBA" id="ARBA00022840"/>
    </source>
</evidence>
<gene>
    <name evidence="15" type="primary">glgB</name>
    <name evidence="18" type="ORF">CYJ76_08550</name>
</gene>
<keyword evidence="8 15" id="KW-0808">Transferase</keyword>
<dbReference type="GO" id="GO:0016301">
    <property type="term" value="F:kinase activity"/>
    <property type="evidence" value="ECO:0007669"/>
    <property type="project" value="UniProtKB-KW"/>
</dbReference>
<dbReference type="Gene3D" id="3.90.1200.10">
    <property type="match status" value="1"/>
</dbReference>
<dbReference type="NCBIfam" id="TIGR01515">
    <property type="entry name" value="branching_enzym"/>
    <property type="match status" value="1"/>
</dbReference>
<evidence type="ECO:0000256" key="9">
    <source>
        <dbReference type="ARBA" id="ARBA00022741"/>
    </source>
</evidence>
<name>A0A2I1P9P6_9MICO</name>
<reference evidence="18 19" key="1">
    <citation type="submission" date="2017-12" db="EMBL/GenBank/DDBJ databases">
        <title>Phylogenetic diversity of female urinary microbiome.</title>
        <authorList>
            <person name="Thomas-White K."/>
            <person name="Wolfe A.J."/>
        </authorList>
    </citation>
    <scope>NUCLEOTIDE SEQUENCE [LARGE SCALE GENOMIC DNA]</scope>
    <source>
        <strain evidence="18 19">UMB1298</strain>
    </source>
</reference>
<dbReference type="PANTHER" id="PTHR43651:SF3">
    <property type="entry name" value="1,4-ALPHA-GLUCAN-BRANCHING ENZYME"/>
    <property type="match status" value="1"/>
</dbReference>
<dbReference type="CDD" id="cd11322">
    <property type="entry name" value="AmyAc_Glg_BE"/>
    <property type="match status" value="1"/>
</dbReference>
<dbReference type="InterPro" id="IPR017853">
    <property type="entry name" value="GH"/>
</dbReference>